<dbReference type="RefSeq" id="WP_006968828.1">
    <property type="nucleotide sequence ID" value="NZ_APJX01000022.1"/>
</dbReference>
<accession>S0G0K4</accession>
<dbReference type="InterPro" id="IPR036165">
    <property type="entry name" value="YefM-like_sf"/>
</dbReference>
<dbReference type="Pfam" id="PF02604">
    <property type="entry name" value="PhdYeFM_antitox"/>
    <property type="match status" value="1"/>
</dbReference>
<gene>
    <name evidence="3" type="ORF">Dpo_23c00010</name>
</gene>
<comment type="caution">
    <text evidence="3">The sequence shown here is derived from an EMBL/GenBank/DDBJ whole genome shotgun (WGS) entry which is preliminary data.</text>
</comment>
<dbReference type="AlphaFoldDB" id="S0G0K4"/>
<dbReference type="InterPro" id="IPR006442">
    <property type="entry name" value="Antitoxin_Phd/YefM"/>
</dbReference>
<organism evidence="3 4">
    <name type="scientific">Desulfotignum phosphitoxidans DSM 13687</name>
    <dbReference type="NCBI Taxonomy" id="1286635"/>
    <lineage>
        <taxon>Bacteria</taxon>
        <taxon>Pseudomonadati</taxon>
        <taxon>Thermodesulfobacteriota</taxon>
        <taxon>Desulfobacteria</taxon>
        <taxon>Desulfobacterales</taxon>
        <taxon>Desulfobacteraceae</taxon>
        <taxon>Desulfotignum</taxon>
    </lineage>
</organism>
<sequence length="93" mass="10791">MQKQFSIAEAKNRLPTIVHSVEKGPSVELTRRGKPVAVLLSIQEYERLSRKYTGFWNAVSEFRRMAEDEEIEISDRDFTGLRDLSSGREVEFK</sequence>
<evidence type="ECO:0000313" key="4">
    <source>
        <dbReference type="Proteomes" id="UP000014216"/>
    </source>
</evidence>
<proteinExistence type="inferred from homology"/>
<dbReference type="Gene3D" id="3.40.1620.10">
    <property type="entry name" value="YefM-like domain"/>
    <property type="match status" value="1"/>
</dbReference>
<dbReference type="SUPFAM" id="SSF143120">
    <property type="entry name" value="YefM-like"/>
    <property type="match status" value="1"/>
</dbReference>
<comment type="function">
    <text evidence="2">Antitoxin component of a type II toxin-antitoxin (TA) system.</text>
</comment>
<keyword evidence="4" id="KW-1185">Reference proteome</keyword>
<protein>
    <recommendedName>
        <fullName evidence="2">Antitoxin</fullName>
    </recommendedName>
</protein>
<dbReference type="Proteomes" id="UP000014216">
    <property type="component" value="Unassembled WGS sequence"/>
</dbReference>
<name>S0G0K4_9BACT</name>
<comment type="similarity">
    <text evidence="1 2">Belongs to the phD/YefM antitoxin family.</text>
</comment>
<evidence type="ECO:0000256" key="2">
    <source>
        <dbReference type="RuleBase" id="RU362080"/>
    </source>
</evidence>
<evidence type="ECO:0000256" key="1">
    <source>
        <dbReference type="ARBA" id="ARBA00009981"/>
    </source>
</evidence>
<dbReference type="EMBL" id="APJX01000022">
    <property type="protein sequence ID" value="EMS77176.1"/>
    <property type="molecule type" value="Genomic_DNA"/>
</dbReference>
<evidence type="ECO:0000313" key="3">
    <source>
        <dbReference type="EMBL" id="EMS77176.1"/>
    </source>
</evidence>
<dbReference type="OrthoDB" id="9800503at2"/>
<dbReference type="NCBIfam" id="TIGR01552">
    <property type="entry name" value="phd_fam"/>
    <property type="match status" value="1"/>
</dbReference>
<reference evidence="3 4" key="1">
    <citation type="journal article" date="2013" name="Genome Announc.">
        <title>Draft Genome Sequence of Desulfotignum phosphitoxidans DSM 13687 Strain FiPS-3.</title>
        <authorList>
            <person name="Poehlein A."/>
            <person name="Daniel R."/>
            <person name="Simeonova D.D."/>
        </authorList>
    </citation>
    <scope>NUCLEOTIDE SEQUENCE [LARGE SCALE GENOMIC DNA]</scope>
    <source>
        <strain evidence="3 4">DSM 13687</strain>
    </source>
</reference>